<proteinExistence type="predicted"/>
<dbReference type="Proteomes" id="UP000051922">
    <property type="component" value="Unassembled WGS sequence"/>
</dbReference>
<evidence type="ECO:0000313" key="1">
    <source>
        <dbReference type="EMBL" id="KRL86883.1"/>
    </source>
</evidence>
<accession>A0A0R1U6D8</accession>
<evidence type="ECO:0000313" key="2">
    <source>
        <dbReference type="Proteomes" id="UP000051922"/>
    </source>
</evidence>
<dbReference type="EMBL" id="AZFJ01000036">
    <property type="protein sequence ID" value="KRL86883.1"/>
    <property type="molecule type" value="Genomic_DNA"/>
</dbReference>
<gene>
    <name evidence="1" type="ORF">FC50_GL000072</name>
</gene>
<protein>
    <submittedName>
        <fullName evidence="1">Uncharacterized protein</fullName>
    </submittedName>
</protein>
<organism evidence="1 2">
    <name type="scientific">Lacticaseibacillus pantheris DSM 15945 = JCM 12539 = NBRC 106106</name>
    <dbReference type="NCBI Taxonomy" id="1423783"/>
    <lineage>
        <taxon>Bacteria</taxon>
        <taxon>Bacillati</taxon>
        <taxon>Bacillota</taxon>
        <taxon>Bacilli</taxon>
        <taxon>Lactobacillales</taxon>
        <taxon>Lactobacillaceae</taxon>
        <taxon>Lacticaseibacillus</taxon>
    </lineage>
</organism>
<keyword evidence="2" id="KW-1185">Reference proteome</keyword>
<reference evidence="1 2" key="1">
    <citation type="journal article" date="2015" name="Genome Announc.">
        <title>Expanding the biotechnology potential of lactobacilli through comparative genomics of 213 strains and associated genera.</title>
        <authorList>
            <person name="Sun Z."/>
            <person name="Harris H.M."/>
            <person name="McCann A."/>
            <person name="Guo C."/>
            <person name="Argimon S."/>
            <person name="Zhang W."/>
            <person name="Yang X."/>
            <person name="Jeffery I.B."/>
            <person name="Cooney J.C."/>
            <person name="Kagawa T.F."/>
            <person name="Liu W."/>
            <person name="Song Y."/>
            <person name="Salvetti E."/>
            <person name="Wrobel A."/>
            <person name="Rasinkangas P."/>
            <person name="Parkhill J."/>
            <person name="Rea M.C."/>
            <person name="O'Sullivan O."/>
            <person name="Ritari J."/>
            <person name="Douillard F.P."/>
            <person name="Paul Ross R."/>
            <person name="Yang R."/>
            <person name="Briner A.E."/>
            <person name="Felis G.E."/>
            <person name="de Vos W.M."/>
            <person name="Barrangou R."/>
            <person name="Klaenhammer T.R."/>
            <person name="Caufield P.W."/>
            <person name="Cui Y."/>
            <person name="Zhang H."/>
            <person name="O'Toole P.W."/>
        </authorList>
    </citation>
    <scope>NUCLEOTIDE SEQUENCE [LARGE SCALE GENOMIC DNA]</scope>
    <source>
        <strain evidence="1 2">DSM 15945</strain>
    </source>
</reference>
<comment type="caution">
    <text evidence="1">The sequence shown here is derived from an EMBL/GenBank/DDBJ whole genome shotgun (WGS) entry which is preliminary data.</text>
</comment>
<sequence>MLHHGGDTGFFRHNFDSPFPTYGHNNFSRPLRENKTACVPCALACYGSCWRQRRPDR</sequence>
<dbReference type="STRING" id="1423783.FC50_GL000072"/>
<dbReference type="AlphaFoldDB" id="A0A0R1U6D8"/>
<name>A0A0R1U6D8_9LACO</name>